<keyword evidence="1" id="KW-0732">Signal</keyword>
<dbReference type="EMBL" id="CP088295">
    <property type="protein sequence ID" value="UUY01651.1"/>
    <property type="molecule type" value="Genomic_DNA"/>
</dbReference>
<feature type="signal peptide" evidence="1">
    <location>
        <begin position="1"/>
        <end position="24"/>
    </location>
</feature>
<reference evidence="3" key="1">
    <citation type="submission" date="2021-11" db="EMBL/GenBank/DDBJ databases">
        <title>Cultivation dependent microbiological survey of springs from the worlds oldest radium mine currently devoted to the extraction of radon-saturated water.</title>
        <authorList>
            <person name="Kapinusova G."/>
            <person name="Smrhova T."/>
            <person name="Strejcek M."/>
            <person name="Suman J."/>
            <person name="Jani K."/>
            <person name="Pajer P."/>
            <person name="Uhlik O."/>
        </authorList>
    </citation>
    <scope>NUCLEOTIDE SEQUENCE [LARGE SCALE GENOMIC DNA]</scope>
    <source>
        <strain evidence="3">J379</strain>
    </source>
</reference>
<keyword evidence="3" id="KW-1185">Reference proteome</keyword>
<organism evidence="2 3">
    <name type="scientific">Svornostia abyssi</name>
    <dbReference type="NCBI Taxonomy" id="2898438"/>
    <lineage>
        <taxon>Bacteria</taxon>
        <taxon>Bacillati</taxon>
        <taxon>Actinomycetota</taxon>
        <taxon>Thermoleophilia</taxon>
        <taxon>Solirubrobacterales</taxon>
        <taxon>Baekduiaceae</taxon>
        <taxon>Svornostia</taxon>
    </lineage>
</organism>
<sequence length="142" mass="15228">MRSLLTLMSLLGAGLLAATGGAAAQSGDDPPTVVASEYAYAGVEPEQPKGTARFAFRNAGKETHEAILLRINPGHTLKEALDAQLEGKAAKVLGFTYAAPGKRGKTIRAKLTTGRYAFICMIPDRKKRPHHSLGQIARFRVR</sequence>
<evidence type="ECO:0000256" key="1">
    <source>
        <dbReference type="SAM" id="SignalP"/>
    </source>
</evidence>
<dbReference type="Proteomes" id="UP001058860">
    <property type="component" value="Chromosome"/>
</dbReference>
<evidence type="ECO:0008006" key="4">
    <source>
        <dbReference type="Google" id="ProtNLM"/>
    </source>
</evidence>
<feature type="chain" id="PRO_5045936313" description="EfeO-type cupredoxin-like domain-containing protein" evidence="1">
    <location>
        <begin position="25"/>
        <end position="142"/>
    </location>
</feature>
<gene>
    <name evidence="2" type="ORF">LRS13_13020</name>
</gene>
<name>A0ABY5PAF0_9ACTN</name>
<evidence type="ECO:0000313" key="2">
    <source>
        <dbReference type="EMBL" id="UUY01651.1"/>
    </source>
</evidence>
<protein>
    <recommendedName>
        <fullName evidence="4">EfeO-type cupredoxin-like domain-containing protein</fullName>
    </recommendedName>
</protein>
<dbReference type="RefSeq" id="WP_353862204.1">
    <property type="nucleotide sequence ID" value="NZ_CP088295.1"/>
</dbReference>
<evidence type="ECO:0000313" key="3">
    <source>
        <dbReference type="Proteomes" id="UP001058860"/>
    </source>
</evidence>
<accession>A0ABY5PAF0</accession>
<proteinExistence type="predicted"/>